<dbReference type="Proteomes" id="UP000001593">
    <property type="component" value="Unassembled WGS sequence"/>
</dbReference>
<dbReference type="PANTHER" id="PTHR46289">
    <property type="entry name" value="52 KDA REPRESSOR OF THE INHIBITOR OF THE PROTEIN KINASE-LIKE PROTEIN-RELATED"/>
    <property type="match status" value="1"/>
</dbReference>
<name>A7SRH2_NEMVE</name>
<sequence>YRQDMPNYIGLQAELLLWERLWKGRDNREVIPDTLRLHWRILTDAYVNIYFMLKILITLPISSASCERSISSLRNLKTYLRSTMTEDRLNGLALMYTHKDMDLDLDRIIDLFAQLHPRRMRMANILT</sequence>
<dbReference type="InterPro" id="IPR052958">
    <property type="entry name" value="IFN-induced_PKR_regulator"/>
</dbReference>
<dbReference type="Pfam" id="PF05699">
    <property type="entry name" value="Dimer_Tnp_hAT"/>
    <property type="match status" value="1"/>
</dbReference>
<organism evidence="2 4">
    <name type="scientific">Nematostella vectensis</name>
    <name type="common">Starlet sea anemone</name>
    <dbReference type="NCBI Taxonomy" id="45351"/>
    <lineage>
        <taxon>Eukaryota</taxon>
        <taxon>Metazoa</taxon>
        <taxon>Cnidaria</taxon>
        <taxon>Anthozoa</taxon>
        <taxon>Hexacorallia</taxon>
        <taxon>Actiniaria</taxon>
        <taxon>Edwardsiidae</taxon>
        <taxon>Nematostella</taxon>
    </lineage>
</organism>
<protein>
    <recommendedName>
        <fullName evidence="1">HAT C-terminal dimerisation domain-containing protein</fullName>
    </recommendedName>
</protein>
<feature type="domain" description="HAT C-terminal dimerisation" evidence="1">
    <location>
        <begin position="39"/>
        <end position="101"/>
    </location>
</feature>
<dbReference type="GO" id="GO:0046983">
    <property type="term" value="F:protein dimerization activity"/>
    <property type="evidence" value="ECO:0007669"/>
    <property type="project" value="InterPro"/>
</dbReference>
<dbReference type="InterPro" id="IPR012337">
    <property type="entry name" value="RNaseH-like_sf"/>
</dbReference>
<dbReference type="EMBL" id="DS469762">
    <property type="protein sequence ID" value="EDO33687.1"/>
    <property type="molecule type" value="Genomic_DNA"/>
</dbReference>
<evidence type="ECO:0000259" key="1">
    <source>
        <dbReference type="Pfam" id="PF05699"/>
    </source>
</evidence>
<keyword evidence="4" id="KW-1185">Reference proteome</keyword>
<dbReference type="STRING" id="45351.A7SRH2"/>
<dbReference type="SUPFAM" id="SSF53098">
    <property type="entry name" value="Ribonuclease H-like"/>
    <property type="match status" value="1"/>
</dbReference>
<proteinExistence type="predicted"/>
<accession>A7SRH2</accession>
<dbReference type="HOGENOM" id="CLU_006175_6_2_1"/>
<dbReference type="InParanoid" id="A7SRH2"/>
<dbReference type="PANTHER" id="PTHR46289:SF14">
    <property type="entry name" value="DUF4371 DOMAIN-CONTAINING PROTEIN"/>
    <property type="match status" value="1"/>
</dbReference>
<reference evidence="2 4" key="1">
    <citation type="journal article" date="2007" name="Science">
        <title>Sea anemone genome reveals ancestral eumetazoan gene repertoire and genomic organization.</title>
        <authorList>
            <person name="Putnam N.H."/>
            <person name="Srivastava M."/>
            <person name="Hellsten U."/>
            <person name="Dirks B."/>
            <person name="Chapman J."/>
            <person name="Salamov A."/>
            <person name="Terry A."/>
            <person name="Shapiro H."/>
            <person name="Lindquist E."/>
            <person name="Kapitonov V.V."/>
            <person name="Jurka J."/>
            <person name="Genikhovich G."/>
            <person name="Grigoriev I.V."/>
            <person name="Lucas S.M."/>
            <person name="Steele R.E."/>
            <person name="Finnerty J.R."/>
            <person name="Technau U."/>
            <person name="Martindale M.Q."/>
            <person name="Rokhsar D.S."/>
        </authorList>
    </citation>
    <scope>NUCLEOTIDE SEQUENCE [LARGE SCALE GENOMIC DNA]</scope>
    <source>
        <strain evidence="2">CH2 x CH6</strain>
        <strain evidence="4">CH2 X CH6</strain>
    </source>
</reference>
<evidence type="ECO:0000313" key="3">
    <source>
        <dbReference type="EMBL" id="EDO33688.1"/>
    </source>
</evidence>
<evidence type="ECO:0000313" key="4">
    <source>
        <dbReference type="Proteomes" id="UP000001593"/>
    </source>
</evidence>
<dbReference type="AlphaFoldDB" id="A7SRH2"/>
<feature type="non-terminal residue" evidence="2">
    <location>
        <position position="1"/>
    </location>
</feature>
<evidence type="ECO:0000313" key="2">
    <source>
        <dbReference type="EMBL" id="EDO33687.1"/>
    </source>
</evidence>
<gene>
    <name evidence="3" type="ORF">NEMVEDRAFT_v1g128838</name>
    <name evidence="2" type="ORF">NEMVEDRAFT_v1g128840</name>
</gene>
<dbReference type="InterPro" id="IPR008906">
    <property type="entry name" value="HATC_C_dom"/>
</dbReference>
<dbReference type="OMA" id="RLEVGFY"/>
<dbReference type="EMBL" id="DS469762">
    <property type="protein sequence ID" value="EDO33688.1"/>
    <property type="molecule type" value="Genomic_DNA"/>
</dbReference>